<evidence type="ECO:0000313" key="1">
    <source>
        <dbReference type="EMBL" id="CAG8765532.1"/>
    </source>
</evidence>
<name>A0ACA9QV37_9GLOM</name>
<comment type="caution">
    <text evidence="1">The sequence shown here is derived from an EMBL/GenBank/DDBJ whole genome shotgun (WGS) entry which is preliminary data.</text>
</comment>
<proteinExistence type="predicted"/>
<dbReference type="Proteomes" id="UP000789920">
    <property type="component" value="Unassembled WGS sequence"/>
</dbReference>
<sequence length="107" mass="12437">NININQENIDELVKIFNEAFYKSKIKPYLQEHEAYQKQSLTSALQDTNTSSENLTSLTKILQTSLLNSRRNMANGFNEFILLRACQDKIIFNKIWKDMISKGGFKFV</sequence>
<accession>A0ACA9QV37</accession>
<organism evidence="1 2">
    <name type="scientific">Racocetra persica</name>
    <dbReference type="NCBI Taxonomy" id="160502"/>
    <lineage>
        <taxon>Eukaryota</taxon>
        <taxon>Fungi</taxon>
        <taxon>Fungi incertae sedis</taxon>
        <taxon>Mucoromycota</taxon>
        <taxon>Glomeromycotina</taxon>
        <taxon>Glomeromycetes</taxon>
        <taxon>Diversisporales</taxon>
        <taxon>Gigasporaceae</taxon>
        <taxon>Racocetra</taxon>
    </lineage>
</organism>
<reference evidence="1" key="1">
    <citation type="submission" date="2021-06" db="EMBL/GenBank/DDBJ databases">
        <authorList>
            <person name="Kallberg Y."/>
            <person name="Tangrot J."/>
            <person name="Rosling A."/>
        </authorList>
    </citation>
    <scope>NUCLEOTIDE SEQUENCE</scope>
    <source>
        <strain evidence="1">MA461A</strain>
    </source>
</reference>
<feature type="non-terminal residue" evidence="1">
    <location>
        <position position="1"/>
    </location>
</feature>
<keyword evidence="2" id="KW-1185">Reference proteome</keyword>
<dbReference type="EMBL" id="CAJVQC010038176">
    <property type="protein sequence ID" value="CAG8765532.1"/>
    <property type="molecule type" value="Genomic_DNA"/>
</dbReference>
<evidence type="ECO:0000313" key="2">
    <source>
        <dbReference type="Proteomes" id="UP000789920"/>
    </source>
</evidence>
<gene>
    <name evidence="1" type="ORF">RPERSI_LOCUS15750</name>
</gene>
<protein>
    <submittedName>
        <fullName evidence="1">5918_t:CDS:1</fullName>
    </submittedName>
</protein>